<feature type="region of interest" description="Disordered" evidence="1">
    <location>
        <begin position="1"/>
        <end position="129"/>
    </location>
</feature>
<proteinExistence type="predicted"/>
<reference evidence="3" key="1">
    <citation type="journal article" date="2018" name="Nat. Microbiol.">
        <title>Leveraging single-cell genomics to expand the fungal tree of life.</title>
        <authorList>
            <person name="Ahrendt S.R."/>
            <person name="Quandt C.A."/>
            <person name="Ciobanu D."/>
            <person name="Clum A."/>
            <person name="Salamov A."/>
            <person name="Andreopoulos B."/>
            <person name="Cheng J.F."/>
            <person name="Woyke T."/>
            <person name="Pelin A."/>
            <person name="Henrissat B."/>
            <person name="Reynolds N.K."/>
            <person name="Benny G.L."/>
            <person name="Smith M.E."/>
            <person name="James T.Y."/>
            <person name="Grigoriev I.V."/>
        </authorList>
    </citation>
    <scope>NUCLEOTIDE SEQUENCE [LARGE SCALE GENOMIC DNA]</scope>
</reference>
<accession>A0A4P9VXR2</accession>
<evidence type="ECO:0000256" key="1">
    <source>
        <dbReference type="SAM" id="MobiDB-lite"/>
    </source>
</evidence>
<feature type="compositionally biased region" description="Basic and acidic residues" evidence="1">
    <location>
        <begin position="7"/>
        <end position="17"/>
    </location>
</feature>
<gene>
    <name evidence="2" type="ORF">BDK51DRAFT_44654</name>
</gene>
<feature type="compositionally biased region" description="Basic and acidic residues" evidence="1">
    <location>
        <begin position="28"/>
        <end position="39"/>
    </location>
</feature>
<dbReference type="Proteomes" id="UP000269721">
    <property type="component" value="Unassembled WGS sequence"/>
</dbReference>
<sequence>MGSEGSRLGEDSSNDRQDAEEDSPDNNSQHRDDNIHMEDDQLGGGNNNHPRGNNNQQAMTPLIPRSDDSDKGDAEGACPERKRHPATIWRGEAGRQTNKRQTQMRAAGQNETGDADPTAGRDGSQCGVDSDNLVGRTNLDWTQAPPAVCSLPIAGVPLLLVTDIPDVEKDPLFVLADAMKQHSMRARYTELMNTQPIRDAWNSALHGLALARLPADLLVPKRLGMLSPRMLMVVVSVKLPTPLPQVPMISLLDIAHDTIWQLPTIWAFATERKVHDSVCCTASFATALITESLPALNLPHNGSPTCAMLACSGKLTSNLSSTLRIDLRPMPCVAAGTCTTTTLARNMDLATAAEIELSSNSHIWDWLALRLFNLLLVNMQHCESGYIQQRRMALVEKLCWHKSISSKAAGRDKGFWKLGTT</sequence>
<feature type="compositionally biased region" description="Basic and acidic residues" evidence="1">
    <location>
        <begin position="65"/>
        <end position="80"/>
    </location>
</feature>
<protein>
    <submittedName>
        <fullName evidence="2">Uncharacterized protein</fullName>
    </submittedName>
</protein>
<evidence type="ECO:0000313" key="3">
    <source>
        <dbReference type="Proteomes" id="UP000269721"/>
    </source>
</evidence>
<organism evidence="2 3">
    <name type="scientific">Blyttiomyces helicus</name>
    <dbReference type="NCBI Taxonomy" id="388810"/>
    <lineage>
        <taxon>Eukaryota</taxon>
        <taxon>Fungi</taxon>
        <taxon>Fungi incertae sedis</taxon>
        <taxon>Chytridiomycota</taxon>
        <taxon>Chytridiomycota incertae sedis</taxon>
        <taxon>Chytridiomycetes</taxon>
        <taxon>Chytridiomycetes incertae sedis</taxon>
        <taxon>Blyttiomyces</taxon>
    </lineage>
</organism>
<dbReference type="AlphaFoldDB" id="A0A4P9VXR2"/>
<evidence type="ECO:0000313" key="2">
    <source>
        <dbReference type="EMBL" id="RKO83078.1"/>
    </source>
</evidence>
<name>A0A4P9VXR2_9FUNG</name>
<keyword evidence="3" id="KW-1185">Reference proteome</keyword>
<dbReference type="EMBL" id="ML001699">
    <property type="protein sequence ID" value="RKO83078.1"/>
    <property type="molecule type" value="Genomic_DNA"/>
</dbReference>
<feature type="compositionally biased region" description="Polar residues" evidence="1">
    <location>
        <begin position="95"/>
        <end position="112"/>
    </location>
</feature>